<evidence type="ECO:0000256" key="2">
    <source>
        <dbReference type="SAM" id="Phobius"/>
    </source>
</evidence>
<feature type="compositionally biased region" description="Polar residues" evidence="1">
    <location>
        <begin position="388"/>
        <end position="398"/>
    </location>
</feature>
<feature type="region of interest" description="Disordered" evidence="1">
    <location>
        <begin position="451"/>
        <end position="470"/>
    </location>
</feature>
<evidence type="ECO:0008006" key="5">
    <source>
        <dbReference type="Google" id="ProtNLM"/>
    </source>
</evidence>
<accession>A0A556U6U4</accession>
<evidence type="ECO:0000256" key="1">
    <source>
        <dbReference type="SAM" id="MobiDB-lite"/>
    </source>
</evidence>
<feature type="region of interest" description="Disordered" evidence="1">
    <location>
        <begin position="1"/>
        <end position="29"/>
    </location>
</feature>
<feature type="compositionally biased region" description="Polar residues" evidence="1">
    <location>
        <begin position="96"/>
        <end position="106"/>
    </location>
</feature>
<evidence type="ECO:0000313" key="4">
    <source>
        <dbReference type="Proteomes" id="UP000319801"/>
    </source>
</evidence>
<name>A0A556U6U4_BAGYA</name>
<feature type="compositionally biased region" description="Polar residues" evidence="1">
    <location>
        <begin position="48"/>
        <end position="57"/>
    </location>
</feature>
<gene>
    <name evidence="3" type="ORF">Baya_9137</name>
</gene>
<feature type="region of interest" description="Disordered" evidence="1">
    <location>
        <begin position="350"/>
        <end position="433"/>
    </location>
</feature>
<comment type="caution">
    <text evidence="3">The sequence shown here is derived from an EMBL/GenBank/DDBJ whole genome shotgun (WGS) entry which is preliminary data.</text>
</comment>
<evidence type="ECO:0000313" key="3">
    <source>
        <dbReference type="EMBL" id="TSN39282.1"/>
    </source>
</evidence>
<dbReference type="Proteomes" id="UP000319801">
    <property type="component" value="Unassembled WGS sequence"/>
</dbReference>
<feature type="region of interest" description="Disordered" evidence="1">
    <location>
        <begin position="92"/>
        <end position="120"/>
    </location>
</feature>
<keyword evidence="4" id="KW-1185">Reference proteome</keyword>
<dbReference type="AlphaFoldDB" id="A0A556U6U4"/>
<dbReference type="EMBL" id="VCAZ01000056">
    <property type="protein sequence ID" value="TSN39282.1"/>
    <property type="molecule type" value="Genomic_DNA"/>
</dbReference>
<proteinExistence type="predicted"/>
<feature type="transmembrane region" description="Helical" evidence="2">
    <location>
        <begin position="261"/>
        <end position="282"/>
    </location>
</feature>
<sequence length="470" mass="51864">MADKYTTKKNENNFLSETLPQTSEHQDNTSLSQAKYISYAMTSKSSLHLPSPNFSSELTRKETITPPPQDMSKEVITTRDVQTIYHFKSTKKVLDRSTQGNRTTRSADNEDSTSEIDIPTNFQNTPEVITFSSRAKVHTTELPSTKSSSLFPEETMQTPVLNTTDSNGTLDISNEERNDTAIYPLNTSTTAFSTGLTVPTVGDASKTTDTMDITTPYETTTKEIKSPNTNIETTPTFQRDNTKSTLKIPVKNNNKSHPGPVIASLICSILFLMFVAFVVVVLRNRQIRKKKSENTDWAGPSPFIESDIQPNQSAINEEGPFYQREYRKVSLHSFLPQRLSKRLSMFSPTDEEIPIEDIQTSSTFGPGKFQPPNGKATPDQLHEANGSPEVSTDSNVPESLSIPVTPENDKTQPATKSEEEITPPPPGETTSVISIPFEDVDLNVSLDKNDESILPSDALGCPSPPPLPPS</sequence>
<organism evidence="3 4">
    <name type="scientific">Bagarius yarrelli</name>
    <name type="common">Goonch</name>
    <name type="synonym">Bagrus yarrelli</name>
    <dbReference type="NCBI Taxonomy" id="175774"/>
    <lineage>
        <taxon>Eukaryota</taxon>
        <taxon>Metazoa</taxon>
        <taxon>Chordata</taxon>
        <taxon>Craniata</taxon>
        <taxon>Vertebrata</taxon>
        <taxon>Euteleostomi</taxon>
        <taxon>Actinopterygii</taxon>
        <taxon>Neopterygii</taxon>
        <taxon>Teleostei</taxon>
        <taxon>Ostariophysi</taxon>
        <taxon>Siluriformes</taxon>
        <taxon>Sisoridae</taxon>
        <taxon>Sisorinae</taxon>
        <taxon>Bagarius</taxon>
    </lineage>
</organism>
<dbReference type="OrthoDB" id="9451284at2759"/>
<keyword evidence="2" id="KW-1133">Transmembrane helix</keyword>
<protein>
    <recommendedName>
        <fullName evidence="5">Protein EVI2B</fullName>
    </recommendedName>
</protein>
<feature type="region of interest" description="Disordered" evidence="1">
    <location>
        <begin position="48"/>
        <end position="71"/>
    </location>
</feature>
<feature type="compositionally biased region" description="Polar residues" evidence="1">
    <location>
        <begin position="12"/>
        <end position="29"/>
    </location>
</feature>
<keyword evidence="2" id="KW-0472">Membrane</keyword>
<feature type="compositionally biased region" description="Basic and acidic residues" evidence="1">
    <location>
        <begin position="1"/>
        <end position="11"/>
    </location>
</feature>
<reference evidence="3 4" key="1">
    <citation type="journal article" date="2019" name="Genome Biol. Evol.">
        <title>Whole-Genome Sequencing of the Giant Devil Catfish, Bagarius yarrelli.</title>
        <authorList>
            <person name="Jiang W."/>
            <person name="Lv Y."/>
            <person name="Cheng L."/>
            <person name="Yang K."/>
            <person name="Chao B."/>
            <person name="Wang X."/>
            <person name="Li Y."/>
            <person name="Pan X."/>
            <person name="You X."/>
            <person name="Zhang Y."/>
            <person name="Yang J."/>
            <person name="Li J."/>
            <person name="Zhang X."/>
            <person name="Liu S."/>
            <person name="Sun C."/>
            <person name="Yang J."/>
            <person name="Shi Q."/>
        </authorList>
    </citation>
    <scope>NUCLEOTIDE SEQUENCE [LARGE SCALE GENOMIC DNA]</scope>
    <source>
        <strain evidence="3">JWS20170419001</strain>
        <tissue evidence="3">Muscle</tissue>
    </source>
</reference>
<keyword evidence="2" id="KW-0812">Transmembrane</keyword>